<dbReference type="InterPro" id="IPR050266">
    <property type="entry name" value="AB_hydrolase_sf"/>
</dbReference>
<dbReference type="InterPro" id="IPR029058">
    <property type="entry name" value="AB_hydrolase_fold"/>
</dbReference>
<gene>
    <name evidence="2" type="ORF">GA0116959_10126</name>
</gene>
<dbReference type="Pfam" id="PF00561">
    <property type="entry name" value="Abhydrolase_1"/>
    <property type="match status" value="1"/>
</dbReference>
<dbReference type="InterPro" id="IPR000073">
    <property type="entry name" value="AB_hydrolase_1"/>
</dbReference>
<feature type="domain" description="AB hydrolase-1" evidence="1">
    <location>
        <begin position="29"/>
        <end position="252"/>
    </location>
</feature>
<organism evidence="2 3">
    <name type="scientific">Acinetobacter albensis</name>
    <dbReference type="NCBI Taxonomy" id="1673609"/>
    <lineage>
        <taxon>Bacteria</taxon>
        <taxon>Pseudomonadati</taxon>
        <taxon>Pseudomonadota</taxon>
        <taxon>Gammaproteobacteria</taxon>
        <taxon>Moraxellales</taxon>
        <taxon>Moraxellaceae</taxon>
        <taxon>Acinetobacter</taxon>
    </lineage>
</organism>
<dbReference type="EMBL" id="FMBK01000001">
    <property type="protein sequence ID" value="SCC70694.1"/>
    <property type="molecule type" value="Genomic_DNA"/>
</dbReference>
<evidence type="ECO:0000313" key="3">
    <source>
        <dbReference type="Proteomes" id="UP000243661"/>
    </source>
</evidence>
<dbReference type="Proteomes" id="UP000243661">
    <property type="component" value="Unassembled WGS sequence"/>
</dbReference>
<dbReference type="SUPFAM" id="SSF53474">
    <property type="entry name" value="alpha/beta-Hydrolases"/>
    <property type="match status" value="1"/>
</dbReference>
<dbReference type="AlphaFoldDB" id="A0A1C4GRB9"/>
<evidence type="ECO:0000259" key="1">
    <source>
        <dbReference type="Pfam" id="PF00561"/>
    </source>
</evidence>
<dbReference type="OrthoDB" id="9808398at2"/>
<sequence>MSATFLYGQNEFVNGVRIHYLRYGGKGHPLILIPGITSPAITWEFVAERLGQVFDTYVLDVRGRGLSSSGPEHDYGTDVCAQDIVSFVQKLGLKEYSLMGHSMGARFAIRANELSNQGLKHLFLIDPPVSGPERRAYPSKLPWYVDSIQQAIQGMNSEDMKVFCPTWTEAQLQLRAEWLHTCYLPAIIQAFDDFHTYDIHQYISHIQVPTLLMVAGKGGVILPEDEQEIQQLNPNIHVKHVPQAGHMIPWDDLEGFFTVLGEYLAQKFN</sequence>
<accession>A0A1C4GRB9</accession>
<dbReference type="PANTHER" id="PTHR43798">
    <property type="entry name" value="MONOACYLGLYCEROL LIPASE"/>
    <property type="match status" value="1"/>
</dbReference>
<dbReference type="Gene3D" id="3.40.50.1820">
    <property type="entry name" value="alpha/beta hydrolase"/>
    <property type="match status" value="1"/>
</dbReference>
<proteinExistence type="predicted"/>
<name>A0A1C4GRB9_9GAMM</name>
<dbReference type="RefSeq" id="WP_092717000.1">
    <property type="nucleotide sequence ID" value="NZ_FMBK01000001.1"/>
</dbReference>
<protein>
    <submittedName>
        <fullName evidence="2">N-formylmaleamate deformylase</fullName>
    </submittedName>
</protein>
<reference evidence="2 3" key="1">
    <citation type="submission" date="2016-08" db="EMBL/GenBank/DDBJ databases">
        <authorList>
            <person name="Seilhamer J.J."/>
        </authorList>
    </citation>
    <scope>NUCLEOTIDE SEQUENCE [LARGE SCALE GENOMIC DNA]</scope>
    <source>
        <strain evidence="2 3">ANC 4874</strain>
    </source>
</reference>
<evidence type="ECO:0000313" key="2">
    <source>
        <dbReference type="EMBL" id="SCC70694.1"/>
    </source>
</evidence>